<reference evidence="3 4" key="1">
    <citation type="submission" date="2013-09" db="EMBL/GenBank/DDBJ databases">
        <title>High correlation between genotypes and phenotypes of environmental bacteria Comamonas testosteroni strains.</title>
        <authorList>
            <person name="Liu L."/>
            <person name="Zhu W."/>
            <person name="Xia X."/>
            <person name="Xu B."/>
            <person name="Luo M."/>
            <person name="Wang G."/>
        </authorList>
    </citation>
    <scope>NUCLEOTIDE SEQUENCE [LARGE SCALE GENOMIC DNA]</scope>
    <source>
        <strain evidence="2 3">DF2</strain>
        <strain evidence="1 4">JL14</strain>
    </source>
</reference>
<proteinExistence type="predicted"/>
<dbReference type="AlphaFoldDB" id="A0A096F598"/>
<gene>
    <name evidence="1" type="ORF">P245_11850</name>
    <name evidence="2" type="ORF">P608_05930</name>
</gene>
<comment type="caution">
    <text evidence="1">The sequence shown here is derived from an EMBL/GenBank/DDBJ whole genome shotgun (WGS) entry which is preliminary data.</text>
</comment>
<evidence type="ECO:0000313" key="1">
    <source>
        <dbReference type="EMBL" id="KGG92331.1"/>
    </source>
</evidence>
<dbReference type="Proteomes" id="UP000029567">
    <property type="component" value="Unassembled WGS sequence"/>
</dbReference>
<organism evidence="1 4">
    <name type="scientific">Comamonas thiooxydans</name>
    <dbReference type="NCBI Taxonomy" id="363952"/>
    <lineage>
        <taxon>Bacteria</taxon>
        <taxon>Pseudomonadati</taxon>
        <taxon>Pseudomonadota</taxon>
        <taxon>Betaproteobacteria</taxon>
        <taxon>Burkholderiales</taxon>
        <taxon>Comamonadaceae</taxon>
        <taxon>Comamonas</taxon>
    </lineage>
</organism>
<dbReference type="EMBL" id="AWTN01000088">
    <property type="protein sequence ID" value="KGG92331.1"/>
    <property type="molecule type" value="Genomic_DNA"/>
</dbReference>
<evidence type="ECO:0000313" key="4">
    <source>
        <dbReference type="Proteomes" id="UP000029567"/>
    </source>
</evidence>
<keyword evidence="3" id="KW-1185">Reference proteome</keyword>
<sequence length="41" mass="4892">MDLRGLRYFITVRESAPRPQAREHELKFTETMMERIGLQAI</sequence>
<evidence type="ECO:0000313" key="3">
    <source>
        <dbReference type="Proteomes" id="UP000029549"/>
    </source>
</evidence>
<name>A0A096F598_9BURK</name>
<protein>
    <submittedName>
        <fullName evidence="1">Uncharacterized protein</fullName>
    </submittedName>
</protein>
<accession>A0A096F598</accession>
<dbReference type="Proteomes" id="UP000029549">
    <property type="component" value="Unassembled WGS sequence"/>
</dbReference>
<evidence type="ECO:0000313" key="2">
    <source>
        <dbReference type="EMBL" id="KGH17083.1"/>
    </source>
</evidence>
<dbReference type="EMBL" id="AWTP01000067">
    <property type="protein sequence ID" value="KGH17083.1"/>
    <property type="molecule type" value="Genomic_DNA"/>
</dbReference>